<proteinExistence type="inferred from homology"/>
<accession>A0A0U5AZK3</accession>
<dbReference type="KEGG" id="asoc:CB4_03390"/>
<dbReference type="Pfam" id="PF00877">
    <property type="entry name" value="NLPC_P60"/>
    <property type="match status" value="1"/>
</dbReference>
<dbReference type="EMBL" id="AP017312">
    <property type="protein sequence ID" value="BAU29205.1"/>
    <property type="molecule type" value="Genomic_DNA"/>
</dbReference>
<dbReference type="InterPro" id="IPR051202">
    <property type="entry name" value="Peptidase_C40"/>
</dbReference>
<dbReference type="Proteomes" id="UP000217696">
    <property type="component" value="Chromosome"/>
</dbReference>
<dbReference type="RefSeq" id="WP_096466906.1">
    <property type="nucleotide sequence ID" value="NZ_AP017312.1"/>
</dbReference>
<dbReference type="EC" id="3.4.-.-" evidence="5"/>
<dbReference type="GO" id="GO:0006508">
    <property type="term" value="P:proteolysis"/>
    <property type="evidence" value="ECO:0007669"/>
    <property type="project" value="UniProtKB-KW"/>
</dbReference>
<protein>
    <submittedName>
        <fullName evidence="5">Peptidoglycan endopeptidase LytF</fullName>
        <ecNumber evidence="5">3.4.-.-</ecNumber>
    </submittedName>
</protein>
<dbReference type="SUPFAM" id="SSF54001">
    <property type="entry name" value="Cysteine proteinases"/>
    <property type="match status" value="1"/>
</dbReference>
<dbReference type="PROSITE" id="PS51935">
    <property type="entry name" value="NLPC_P60"/>
    <property type="match status" value="1"/>
</dbReference>
<evidence type="ECO:0000256" key="4">
    <source>
        <dbReference type="ARBA" id="ARBA00022807"/>
    </source>
</evidence>
<evidence type="ECO:0000256" key="3">
    <source>
        <dbReference type="ARBA" id="ARBA00022801"/>
    </source>
</evidence>
<dbReference type="OrthoDB" id="9813118at2"/>
<gene>
    <name evidence="5" type="primary">lytF</name>
    <name evidence="5" type="ORF">CB4_03390</name>
</gene>
<dbReference type="PANTHER" id="PTHR47053:SF1">
    <property type="entry name" value="MUREIN DD-ENDOPEPTIDASE MEPH-RELATED"/>
    <property type="match status" value="1"/>
</dbReference>
<keyword evidence="4" id="KW-0788">Thiol protease</keyword>
<dbReference type="InterPro" id="IPR038765">
    <property type="entry name" value="Papain-like_cys_pep_sf"/>
</dbReference>
<keyword evidence="2" id="KW-0645">Protease</keyword>
<keyword evidence="3 5" id="KW-0378">Hydrolase</keyword>
<keyword evidence="6" id="KW-1185">Reference proteome</keyword>
<dbReference type="AlphaFoldDB" id="A0A0U5AZK3"/>
<evidence type="ECO:0000256" key="1">
    <source>
        <dbReference type="ARBA" id="ARBA00007074"/>
    </source>
</evidence>
<organism evidence="5 6">
    <name type="scientific">Aneurinibacillus soli</name>
    <dbReference type="NCBI Taxonomy" id="1500254"/>
    <lineage>
        <taxon>Bacteria</taxon>
        <taxon>Bacillati</taxon>
        <taxon>Bacillota</taxon>
        <taxon>Bacilli</taxon>
        <taxon>Bacillales</taxon>
        <taxon>Paenibacillaceae</taxon>
        <taxon>Aneurinibacillus group</taxon>
        <taxon>Aneurinibacillus</taxon>
    </lineage>
</organism>
<evidence type="ECO:0000313" key="5">
    <source>
        <dbReference type="EMBL" id="BAU29205.1"/>
    </source>
</evidence>
<sequence length="151" mass="16201">MKRSKILAAALTGMLALTGVVGTADKASAASPDHIVSTAKSLIGVPYCWGGTTTSGFDCSGFVRYVFAKDEVSLPRTAYDMYQQGKPVSRSALRRGDVVFFKTASYAPVTHTGVYIGNGKFVHASSSKGVSISNVDDRYYWGQRYVGAKRL</sequence>
<dbReference type="Gene3D" id="3.90.1720.10">
    <property type="entry name" value="endopeptidase domain like (from Nostoc punctiforme)"/>
    <property type="match status" value="1"/>
</dbReference>
<dbReference type="GO" id="GO:0008234">
    <property type="term" value="F:cysteine-type peptidase activity"/>
    <property type="evidence" value="ECO:0007669"/>
    <property type="project" value="UniProtKB-KW"/>
</dbReference>
<evidence type="ECO:0000256" key="2">
    <source>
        <dbReference type="ARBA" id="ARBA00022670"/>
    </source>
</evidence>
<comment type="similarity">
    <text evidence="1">Belongs to the peptidase C40 family.</text>
</comment>
<evidence type="ECO:0000313" key="6">
    <source>
        <dbReference type="Proteomes" id="UP000217696"/>
    </source>
</evidence>
<reference evidence="5 6" key="1">
    <citation type="submission" date="2015-12" db="EMBL/GenBank/DDBJ databases">
        <title>Genome sequence of Aneurinibacillus soli.</title>
        <authorList>
            <person name="Lee J.S."/>
            <person name="Lee K.C."/>
            <person name="Kim K.K."/>
            <person name="Lee B.W."/>
        </authorList>
    </citation>
    <scope>NUCLEOTIDE SEQUENCE [LARGE SCALE GENOMIC DNA]</scope>
    <source>
        <strain evidence="5 6">CB4</strain>
    </source>
</reference>
<name>A0A0U5AZK3_9BACL</name>
<dbReference type="InterPro" id="IPR000064">
    <property type="entry name" value="NLP_P60_dom"/>
</dbReference>
<dbReference type="PANTHER" id="PTHR47053">
    <property type="entry name" value="MUREIN DD-ENDOPEPTIDASE MEPH-RELATED"/>
    <property type="match status" value="1"/>
</dbReference>